<dbReference type="Proteomes" id="UP000018419">
    <property type="component" value="Unassembled WGS sequence"/>
</dbReference>
<comment type="similarity">
    <text evidence="1">Belongs to the bacterial reverse transcriptase family.</text>
</comment>
<reference evidence="3 4" key="1">
    <citation type="submission" date="2009-07" db="EMBL/GenBank/DDBJ databases">
        <authorList>
            <person name="Madupu R."/>
            <person name="Durkin A.S."/>
            <person name="Torralba M."/>
            <person name="Methe B."/>
            <person name="Sutton G.G."/>
            <person name="Strausberg R.L."/>
            <person name="Nelson K.E."/>
        </authorList>
    </citation>
    <scope>NUCLEOTIDE SEQUENCE [LARGE SCALE GENOMIC DNA]</scope>
    <source>
        <strain evidence="3 4">SK82</strain>
    </source>
</reference>
<evidence type="ECO:0000313" key="4">
    <source>
        <dbReference type="Proteomes" id="UP000018419"/>
    </source>
</evidence>
<dbReference type="PANTHER" id="PTHR34047">
    <property type="entry name" value="NUCLEAR INTRON MATURASE 1, MITOCHONDRIAL-RELATED"/>
    <property type="match status" value="1"/>
</dbReference>
<evidence type="ECO:0000259" key="2">
    <source>
        <dbReference type="PROSITE" id="PS50878"/>
    </source>
</evidence>
<protein>
    <submittedName>
        <fullName evidence="3">Reverse transcriptase (RNA-dependent DNA polymerase)</fullName>
    </submittedName>
</protein>
<dbReference type="PROSITE" id="PS50878">
    <property type="entry name" value="RT_POL"/>
    <property type="match status" value="1"/>
</dbReference>
<gene>
    <name evidence="3" type="ORF">ACIRA0001_0732</name>
</gene>
<keyword evidence="3" id="KW-0695">RNA-directed DNA polymerase</keyword>
<dbReference type="InterPro" id="IPR051083">
    <property type="entry name" value="GrpII_Intron_Splice-Mob/Def"/>
</dbReference>
<dbReference type="CDD" id="cd01651">
    <property type="entry name" value="RT_G2_intron"/>
    <property type="match status" value="1"/>
</dbReference>
<accession>A0ABM9YM46</accession>
<dbReference type="PANTHER" id="PTHR34047:SF8">
    <property type="entry name" value="PROTEIN YKFC"/>
    <property type="match status" value="1"/>
</dbReference>
<evidence type="ECO:0000313" key="3">
    <source>
        <dbReference type="EMBL" id="EET82076.1"/>
    </source>
</evidence>
<organism evidence="3 4">
    <name type="scientific">Acinetobacter radioresistens SK82</name>
    <dbReference type="NCBI Taxonomy" id="596318"/>
    <lineage>
        <taxon>Bacteria</taxon>
        <taxon>Pseudomonadati</taxon>
        <taxon>Pseudomonadota</taxon>
        <taxon>Gammaproteobacteria</taxon>
        <taxon>Moraxellales</taxon>
        <taxon>Moraxellaceae</taxon>
        <taxon>Acinetobacter</taxon>
    </lineage>
</organism>
<dbReference type="SUPFAM" id="SSF56672">
    <property type="entry name" value="DNA/RNA polymerases"/>
    <property type="match status" value="1"/>
</dbReference>
<evidence type="ECO:0000256" key="1">
    <source>
        <dbReference type="ARBA" id="ARBA00034120"/>
    </source>
</evidence>
<dbReference type="InterPro" id="IPR043502">
    <property type="entry name" value="DNA/RNA_pol_sf"/>
</dbReference>
<sequence>MDFQQFFKEHFFKKFRALFNKQPKYLLDIKYYPEYLSFNEFDSKKEQILSSLLLDFSCRKYLPQALHPVLIPKPDGSLRLICIPSIQDRLVQQITLEYIREKYPDKYKLATDYDFSSKKEEGGAIRARCVALDFRNQYSHVLKTDISAFFDNLDRKIIKKNIDIQIGIKEIDFILEKIINIDIKLPPPYSVEAKEFEFLKSKRGKGIRQGMPMSSFFASLYLYNFDKFMNVQNIKYVRYADDLIVFCSSYGQAKQNLLLIKDELKKINLAVPDLEERTKTNIVKNKPIDFLGLEFRYTGKCFRSFIPNSTFERVSTKLLAYDSLNKNIKRQKNFPDVIQDINYITNGYKAAFSDACNISELDKEISEIKTKVFSKLMSSIGIDINTLSARQKRFFFSL</sequence>
<name>A0ABM9YM46_ACIRA</name>
<keyword evidence="4" id="KW-1185">Reference proteome</keyword>
<dbReference type="InterPro" id="IPR000477">
    <property type="entry name" value="RT_dom"/>
</dbReference>
<dbReference type="Pfam" id="PF00078">
    <property type="entry name" value="RVT_1"/>
    <property type="match status" value="1"/>
</dbReference>
<keyword evidence="3" id="KW-0548">Nucleotidyltransferase</keyword>
<dbReference type="EMBL" id="ACVR01000053">
    <property type="protein sequence ID" value="EET82076.1"/>
    <property type="molecule type" value="Genomic_DNA"/>
</dbReference>
<comment type="caution">
    <text evidence="3">The sequence shown here is derived from an EMBL/GenBank/DDBJ whole genome shotgun (WGS) entry which is preliminary data.</text>
</comment>
<dbReference type="RefSeq" id="WP_005404755.1">
    <property type="nucleotide sequence ID" value="NZ_ACVR01000053.1"/>
</dbReference>
<dbReference type="GO" id="GO:0003964">
    <property type="term" value="F:RNA-directed DNA polymerase activity"/>
    <property type="evidence" value="ECO:0007669"/>
    <property type="project" value="UniProtKB-KW"/>
</dbReference>
<feature type="domain" description="Reverse transcriptase" evidence="2">
    <location>
        <begin position="52"/>
        <end position="295"/>
    </location>
</feature>
<proteinExistence type="inferred from homology"/>
<keyword evidence="3" id="KW-0808">Transferase</keyword>